<feature type="transmembrane region" description="Helical" evidence="6">
    <location>
        <begin position="419"/>
        <end position="440"/>
    </location>
</feature>
<dbReference type="InterPro" id="IPR018385">
    <property type="entry name" value="C4_dicarb_anaerob_car-like"/>
</dbReference>
<comment type="subcellular location">
    <subcellularLocation>
        <location evidence="1">Cell membrane</location>
        <topology evidence="1">Multi-pass membrane protein</topology>
    </subcellularLocation>
</comment>
<dbReference type="PANTHER" id="PTHR43652">
    <property type="entry name" value="BASIC AMINO ACID ANTIPORTER YFCC-RELATED"/>
    <property type="match status" value="1"/>
</dbReference>
<dbReference type="PANTHER" id="PTHR43652:SF2">
    <property type="entry name" value="BASIC AMINO ACID ANTIPORTER YFCC-RELATED"/>
    <property type="match status" value="1"/>
</dbReference>
<accession>A0A7D7MKE3</accession>
<keyword evidence="2" id="KW-1003">Cell membrane</keyword>
<gene>
    <name evidence="7" type="ORF">H1Q58_08110</name>
</gene>
<name>A0A7D7MKE3_PLAMR</name>
<feature type="transmembrane region" description="Helical" evidence="6">
    <location>
        <begin position="125"/>
        <end position="145"/>
    </location>
</feature>
<dbReference type="EMBL" id="CP059540">
    <property type="protein sequence ID" value="QMT18908.1"/>
    <property type="molecule type" value="Genomic_DNA"/>
</dbReference>
<evidence type="ECO:0000313" key="8">
    <source>
        <dbReference type="Proteomes" id="UP000514716"/>
    </source>
</evidence>
<dbReference type="InterPro" id="IPR051679">
    <property type="entry name" value="DASS-Related_Transporters"/>
</dbReference>
<evidence type="ECO:0000256" key="4">
    <source>
        <dbReference type="ARBA" id="ARBA00022989"/>
    </source>
</evidence>
<dbReference type="GO" id="GO:0005886">
    <property type="term" value="C:plasma membrane"/>
    <property type="evidence" value="ECO:0007669"/>
    <property type="project" value="UniProtKB-SubCell"/>
</dbReference>
<evidence type="ECO:0000256" key="6">
    <source>
        <dbReference type="SAM" id="Phobius"/>
    </source>
</evidence>
<dbReference type="RefSeq" id="WP_182093359.1">
    <property type="nucleotide sequence ID" value="NZ_CP059540.1"/>
</dbReference>
<feature type="transmembrane region" description="Helical" evidence="6">
    <location>
        <begin position="376"/>
        <end position="399"/>
    </location>
</feature>
<sequence length="476" mass="50672">MEQHKQGENKNKKVKLKAPTTTALLMLMIVLVAILTYIVPAGQYERVLDEETGRDLIVADSFAYTESTPVGPGGVLASVFNGIVGAAEIIAFVLIVGGVFGVIVKSGAINAALARLIERLKGRESLFIVIAMTAFAVGGATFGMAEETLPFVAIVLAATIAMGYDRIVAVSIVVVGVYAGYSAGPLNPFNVGIAQAIAGLPLFSGIGLRTVLMIGGLIIAIHHTLRYAKKVRLDPKTSLLADETHEVETDVTVLDNLTMTTRHKVIMGILGLSLIALVFGVLRYGWYLGEISALMLLMGIVVGLLAFKGNFNKFTDEFMKGAAELTAAALIIGLSRAILVVMEQGQIIDTLVFAISTPLAGLHSVYAAWGMYMSQGVINFIIPSSTGQAAVVMPIMSSISDVIGINRQIAVQAFQSGDGYWNMITPTHPVLMAALGIAAVPFGKWLRFAGPLVIKWTIWTLIILAIGVWMVGVHFN</sequence>
<feature type="transmembrane region" description="Helical" evidence="6">
    <location>
        <begin position="452"/>
        <end position="475"/>
    </location>
</feature>
<organism evidence="7 8">
    <name type="scientific">Planococcus maritimus</name>
    <dbReference type="NCBI Taxonomy" id="192421"/>
    <lineage>
        <taxon>Bacteria</taxon>
        <taxon>Bacillati</taxon>
        <taxon>Bacillota</taxon>
        <taxon>Bacilli</taxon>
        <taxon>Bacillales</taxon>
        <taxon>Caryophanaceae</taxon>
        <taxon>Planococcus</taxon>
    </lineage>
</organism>
<dbReference type="Pfam" id="PF03606">
    <property type="entry name" value="DcuC"/>
    <property type="match status" value="1"/>
</dbReference>
<keyword evidence="4 6" id="KW-1133">Transmembrane helix</keyword>
<dbReference type="AlphaFoldDB" id="A0A7D7MKE3"/>
<feature type="transmembrane region" description="Helical" evidence="6">
    <location>
        <begin position="291"/>
        <end position="309"/>
    </location>
</feature>
<feature type="transmembrane region" description="Helical" evidence="6">
    <location>
        <begin position="347"/>
        <end position="369"/>
    </location>
</feature>
<evidence type="ECO:0000256" key="2">
    <source>
        <dbReference type="ARBA" id="ARBA00022475"/>
    </source>
</evidence>
<keyword evidence="8" id="KW-1185">Reference proteome</keyword>
<feature type="transmembrane region" description="Helical" evidence="6">
    <location>
        <begin position="21"/>
        <end position="39"/>
    </location>
</feature>
<reference evidence="7 8" key="1">
    <citation type="submission" date="2020-07" db="EMBL/GenBank/DDBJ databases">
        <title>Screening of a cold-adapted Planococcus bacterium producing protease in traditional shrimp paste and protease identification by genome sequencing.</title>
        <authorList>
            <person name="Gao R."/>
            <person name="Leng W."/>
            <person name="Chu Q."/>
            <person name="Wu X."/>
            <person name="Liu H."/>
            <person name="Li X."/>
        </authorList>
    </citation>
    <scope>NUCLEOTIDE SEQUENCE [LARGE SCALE GENOMIC DNA]</scope>
    <source>
        <strain evidence="7 8">XJ11</strain>
    </source>
</reference>
<feature type="transmembrane region" description="Helical" evidence="6">
    <location>
        <begin position="265"/>
        <end position="285"/>
    </location>
</feature>
<feature type="transmembrane region" description="Helical" evidence="6">
    <location>
        <begin position="151"/>
        <end position="179"/>
    </location>
</feature>
<protein>
    <submittedName>
        <fullName evidence="7">YfcC family protein</fullName>
    </submittedName>
</protein>
<evidence type="ECO:0000256" key="3">
    <source>
        <dbReference type="ARBA" id="ARBA00022692"/>
    </source>
</evidence>
<evidence type="ECO:0000256" key="5">
    <source>
        <dbReference type="ARBA" id="ARBA00023136"/>
    </source>
</evidence>
<dbReference type="KEGG" id="pdec:H1Q58_08110"/>
<feature type="transmembrane region" description="Helical" evidence="6">
    <location>
        <begin position="321"/>
        <end position="341"/>
    </location>
</feature>
<evidence type="ECO:0000313" key="7">
    <source>
        <dbReference type="EMBL" id="QMT18908.1"/>
    </source>
</evidence>
<proteinExistence type="predicted"/>
<keyword evidence="5 6" id="KW-0472">Membrane</keyword>
<evidence type="ECO:0000256" key="1">
    <source>
        <dbReference type="ARBA" id="ARBA00004651"/>
    </source>
</evidence>
<feature type="transmembrane region" description="Helical" evidence="6">
    <location>
        <begin position="210"/>
        <end position="228"/>
    </location>
</feature>
<keyword evidence="3 6" id="KW-0812">Transmembrane</keyword>
<dbReference type="Proteomes" id="UP000514716">
    <property type="component" value="Chromosome"/>
</dbReference>
<feature type="transmembrane region" description="Helical" evidence="6">
    <location>
        <begin position="79"/>
        <end position="104"/>
    </location>
</feature>